<accession>A0A921LNH3</accession>
<comment type="caution">
    <text evidence="6">The sequence shown here is derived from an EMBL/GenBank/DDBJ whole genome shotgun (WGS) entry which is preliminary data.</text>
</comment>
<dbReference type="EMBL" id="DYVE01000084">
    <property type="protein sequence ID" value="HJG27670.1"/>
    <property type="molecule type" value="Genomic_DNA"/>
</dbReference>
<organism evidence="6 7">
    <name type="scientific">Subdoligranulum variabile</name>
    <dbReference type="NCBI Taxonomy" id="214851"/>
    <lineage>
        <taxon>Bacteria</taxon>
        <taxon>Bacillati</taxon>
        <taxon>Bacillota</taxon>
        <taxon>Clostridia</taxon>
        <taxon>Eubacteriales</taxon>
        <taxon>Oscillospiraceae</taxon>
        <taxon>Subdoligranulum</taxon>
    </lineage>
</organism>
<keyword evidence="2" id="KW-0132">Cell division</keyword>
<protein>
    <submittedName>
        <fullName evidence="6">SMC-Scp complex subunit ScpB</fullName>
    </submittedName>
</protein>
<feature type="compositionally biased region" description="Acidic residues" evidence="5">
    <location>
        <begin position="173"/>
        <end position="196"/>
    </location>
</feature>
<proteinExistence type="predicted"/>
<dbReference type="Pfam" id="PF04079">
    <property type="entry name" value="SMC_ScpB"/>
    <property type="match status" value="1"/>
</dbReference>
<dbReference type="InterPro" id="IPR036390">
    <property type="entry name" value="WH_DNA-bd_sf"/>
</dbReference>
<evidence type="ECO:0000256" key="3">
    <source>
        <dbReference type="ARBA" id="ARBA00022829"/>
    </source>
</evidence>
<dbReference type="PIRSF" id="PIRSF019345">
    <property type="entry name" value="ScpB"/>
    <property type="match status" value="1"/>
</dbReference>
<gene>
    <name evidence="6" type="primary">scpB</name>
    <name evidence="6" type="ORF">K8V20_03370</name>
</gene>
<dbReference type="PANTHER" id="PTHR34298">
    <property type="entry name" value="SEGREGATION AND CONDENSATION PROTEIN B"/>
    <property type="match status" value="1"/>
</dbReference>
<dbReference type="AlphaFoldDB" id="A0A921LNH3"/>
<dbReference type="Gene3D" id="1.10.10.10">
    <property type="entry name" value="Winged helix-like DNA-binding domain superfamily/Winged helix DNA-binding domain"/>
    <property type="match status" value="2"/>
</dbReference>
<reference evidence="6" key="2">
    <citation type="submission" date="2021-09" db="EMBL/GenBank/DDBJ databases">
        <authorList>
            <person name="Gilroy R."/>
        </authorList>
    </citation>
    <scope>NUCLEOTIDE SEQUENCE</scope>
    <source>
        <strain evidence="6">ChiBcec21-2208</strain>
    </source>
</reference>
<sequence length="196" mass="22074">MNEARHIGALEAMLFAHAEPVELERLADALRLSTVETQDLLERLQKRYDEQESGFALLRFGPDRWQMTTRPYYGEMVKRILDTRRNAPLSPAALEVLAVIAYNQPVSRSFIEQVRGVDSSSTVTKLLEKGLIEEAGRLDLPGKPVAFQVTDTFLRVFGLGSLQDLPPLHDEAGVEETAEQAPDEVPEQDSEQLEWK</sequence>
<dbReference type="Proteomes" id="UP000782880">
    <property type="component" value="Unassembled WGS sequence"/>
</dbReference>
<dbReference type="SUPFAM" id="SSF46785">
    <property type="entry name" value="Winged helix' DNA-binding domain"/>
    <property type="match status" value="2"/>
</dbReference>
<dbReference type="InterPro" id="IPR005234">
    <property type="entry name" value="ScpB_csome_segregation"/>
</dbReference>
<evidence type="ECO:0000256" key="4">
    <source>
        <dbReference type="ARBA" id="ARBA00023306"/>
    </source>
</evidence>
<evidence type="ECO:0000313" key="7">
    <source>
        <dbReference type="Proteomes" id="UP000782880"/>
    </source>
</evidence>
<keyword evidence="4" id="KW-0131">Cell cycle</keyword>
<evidence type="ECO:0000256" key="2">
    <source>
        <dbReference type="ARBA" id="ARBA00022618"/>
    </source>
</evidence>
<dbReference type="GO" id="GO:0051301">
    <property type="term" value="P:cell division"/>
    <property type="evidence" value="ECO:0007669"/>
    <property type="project" value="UniProtKB-KW"/>
</dbReference>
<dbReference type="InterPro" id="IPR036388">
    <property type="entry name" value="WH-like_DNA-bd_sf"/>
</dbReference>
<dbReference type="GO" id="GO:0051304">
    <property type="term" value="P:chromosome separation"/>
    <property type="evidence" value="ECO:0007669"/>
    <property type="project" value="InterPro"/>
</dbReference>
<keyword evidence="1" id="KW-0963">Cytoplasm</keyword>
<dbReference type="PANTHER" id="PTHR34298:SF2">
    <property type="entry name" value="SEGREGATION AND CONDENSATION PROTEIN B"/>
    <property type="match status" value="1"/>
</dbReference>
<keyword evidence="3" id="KW-0159">Chromosome partition</keyword>
<dbReference type="NCBIfam" id="TIGR00281">
    <property type="entry name" value="SMC-Scp complex subunit ScpB"/>
    <property type="match status" value="1"/>
</dbReference>
<evidence type="ECO:0000313" key="6">
    <source>
        <dbReference type="EMBL" id="HJG27670.1"/>
    </source>
</evidence>
<feature type="region of interest" description="Disordered" evidence="5">
    <location>
        <begin position="168"/>
        <end position="196"/>
    </location>
</feature>
<evidence type="ECO:0000256" key="5">
    <source>
        <dbReference type="SAM" id="MobiDB-lite"/>
    </source>
</evidence>
<evidence type="ECO:0000256" key="1">
    <source>
        <dbReference type="ARBA" id="ARBA00022490"/>
    </source>
</evidence>
<reference evidence="6" key="1">
    <citation type="journal article" date="2021" name="PeerJ">
        <title>Extensive microbial diversity within the chicken gut microbiome revealed by metagenomics and culture.</title>
        <authorList>
            <person name="Gilroy R."/>
            <person name="Ravi A."/>
            <person name="Getino M."/>
            <person name="Pursley I."/>
            <person name="Horton D.L."/>
            <person name="Alikhan N.F."/>
            <person name="Baker D."/>
            <person name="Gharbi K."/>
            <person name="Hall N."/>
            <person name="Watson M."/>
            <person name="Adriaenssens E.M."/>
            <person name="Foster-Nyarko E."/>
            <person name="Jarju S."/>
            <person name="Secka A."/>
            <person name="Antonio M."/>
            <person name="Oren A."/>
            <person name="Chaudhuri R.R."/>
            <person name="La Ragione R."/>
            <person name="Hildebrand F."/>
            <person name="Pallen M.J."/>
        </authorList>
    </citation>
    <scope>NUCLEOTIDE SEQUENCE</scope>
    <source>
        <strain evidence="6">ChiBcec21-2208</strain>
    </source>
</reference>
<name>A0A921LNH3_9FIRM</name>